<dbReference type="GO" id="GO:0016020">
    <property type="term" value="C:membrane"/>
    <property type="evidence" value="ECO:0007669"/>
    <property type="project" value="UniProtKB-SubCell"/>
</dbReference>
<reference evidence="12 13" key="1">
    <citation type="submission" date="2020-07" db="EMBL/GenBank/DDBJ databases">
        <title>Luteimonas sp. SJ-92.</title>
        <authorList>
            <person name="Huang X.-X."/>
            <person name="Xu L."/>
            <person name="Sun J.-Q."/>
        </authorList>
    </citation>
    <scope>NUCLEOTIDE SEQUENCE [LARGE SCALE GENOMIC DNA]</scope>
    <source>
        <strain evidence="12 13">SJ-92</strain>
    </source>
</reference>
<feature type="transmembrane region" description="Helical" evidence="9">
    <location>
        <begin position="227"/>
        <end position="247"/>
    </location>
</feature>
<keyword evidence="5 9" id="KW-0812">Transmembrane</keyword>
<feature type="domain" description="Cation/H+ exchanger transmembrane" evidence="10">
    <location>
        <begin position="25"/>
        <end position="379"/>
    </location>
</feature>
<feature type="transmembrane region" description="Helical" evidence="9">
    <location>
        <begin position="196"/>
        <end position="215"/>
    </location>
</feature>
<feature type="transmembrane region" description="Helical" evidence="9">
    <location>
        <begin position="157"/>
        <end position="176"/>
    </location>
</feature>
<dbReference type="InterPro" id="IPR036291">
    <property type="entry name" value="NAD(P)-bd_dom_sf"/>
</dbReference>
<dbReference type="InterPro" id="IPR006153">
    <property type="entry name" value="Cation/H_exchanger_TM"/>
</dbReference>
<dbReference type="Gene3D" id="3.40.50.720">
    <property type="entry name" value="NAD(P)-binding Rossmann-like Domain"/>
    <property type="match status" value="1"/>
</dbReference>
<evidence type="ECO:0000256" key="3">
    <source>
        <dbReference type="ARBA" id="ARBA00022448"/>
    </source>
</evidence>
<evidence type="ECO:0000259" key="11">
    <source>
        <dbReference type="Pfam" id="PF02254"/>
    </source>
</evidence>
<dbReference type="Proteomes" id="UP000578091">
    <property type="component" value="Unassembled WGS sequence"/>
</dbReference>
<feature type="transmembrane region" description="Helical" evidence="9">
    <location>
        <begin position="365"/>
        <end position="387"/>
    </location>
</feature>
<keyword evidence="7" id="KW-0406">Ion transport</keyword>
<protein>
    <submittedName>
        <fullName evidence="12">Cation:proton antiporter</fullName>
    </submittedName>
</protein>
<comment type="caution">
    <text evidence="12">The sequence shown here is derived from an EMBL/GenBank/DDBJ whole genome shotgun (WGS) entry which is preliminary data.</text>
</comment>
<evidence type="ECO:0000256" key="7">
    <source>
        <dbReference type="ARBA" id="ARBA00023065"/>
    </source>
</evidence>
<feature type="transmembrane region" description="Helical" evidence="9">
    <location>
        <begin position="337"/>
        <end position="359"/>
    </location>
</feature>
<dbReference type="GO" id="GO:0015297">
    <property type="term" value="F:antiporter activity"/>
    <property type="evidence" value="ECO:0007669"/>
    <property type="project" value="UniProtKB-KW"/>
</dbReference>
<dbReference type="EMBL" id="JACCKA010000072">
    <property type="protein sequence ID" value="NZA27120.1"/>
    <property type="molecule type" value="Genomic_DNA"/>
</dbReference>
<feature type="transmembrane region" description="Helical" evidence="9">
    <location>
        <begin position="124"/>
        <end position="145"/>
    </location>
</feature>
<dbReference type="PANTHER" id="PTHR42751">
    <property type="entry name" value="SODIUM/HYDROGEN EXCHANGER FAMILY/TRKA DOMAIN PROTEIN"/>
    <property type="match status" value="1"/>
</dbReference>
<name>A0A853JEY9_9GAMM</name>
<evidence type="ECO:0000256" key="2">
    <source>
        <dbReference type="ARBA" id="ARBA00005551"/>
    </source>
</evidence>
<feature type="domain" description="RCK N-terminal" evidence="11">
    <location>
        <begin position="422"/>
        <end position="536"/>
    </location>
</feature>
<keyword evidence="3" id="KW-0813">Transport</keyword>
<keyword evidence="13" id="KW-1185">Reference proteome</keyword>
<dbReference type="SUPFAM" id="SSF51735">
    <property type="entry name" value="NAD(P)-binding Rossmann-fold domains"/>
    <property type="match status" value="1"/>
</dbReference>
<evidence type="ECO:0000313" key="12">
    <source>
        <dbReference type="EMBL" id="NZA27120.1"/>
    </source>
</evidence>
<dbReference type="GO" id="GO:0006813">
    <property type="term" value="P:potassium ion transport"/>
    <property type="evidence" value="ECO:0007669"/>
    <property type="project" value="InterPro"/>
</dbReference>
<evidence type="ECO:0000256" key="9">
    <source>
        <dbReference type="SAM" id="Phobius"/>
    </source>
</evidence>
<evidence type="ECO:0000259" key="10">
    <source>
        <dbReference type="Pfam" id="PF00999"/>
    </source>
</evidence>
<comment type="subcellular location">
    <subcellularLocation>
        <location evidence="1">Membrane</location>
        <topology evidence="1">Multi-pass membrane protein</topology>
    </subcellularLocation>
</comment>
<feature type="transmembrane region" description="Helical" evidence="9">
    <location>
        <begin position="15"/>
        <end position="34"/>
    </location>
</feature>
<feature type="transmembrane region" description="Helical" evidence="9">
    <location>
        <begin position="94"/>
        <end position="118"/>
    </location>
</feature>
<feature type="transmembrane region" description="Helical" evidence="9">
    <location>
        <begin position="65"/>
        <end position="82"/>
    </location>
</feature>
<dbReference type="Pfam" id="PF02254">
    <property type="entry name" value="TrkA_N"/>
    <property type="match status" value="1"/>
</dbReference>
<dbReference type="Gene3D" id="1.20.1530.20">
    <property type="match status" value="1"/>
</dbReference>
<comment type="similarity">
    <text evidence="2">Belongs to the monovalent cation:proton antiporter 2 (CPA2) transporter (TC 2.A.37) family.</text>
</comment>
<evidence type="ECO:0000256" key="6">
    <source>
        <dbReference type="ARBA" id="ARBA00022989"/>
    </source>
</evidence>
<feature type="transmembrane region" description="Helical" evidence="9">
    <location>
        <begin position="307"/>
        <end position="330"/>
    </location>
</feature>
<organism evidence="12 13">
    <name type="scientific">Luteimonas salinisoli</name>
    <dbReference type="NCBI Taxonomy" id="2752307"/>
    <lineage>
        <taxon>Bacteria</taxon>
        <taxon>Pseudomonadati</taxon>
        <taxon>Pseudomonadota</taxon>
        <taxon>Gammaproteobacteria</taxon>
        <taxon>Lysobacterales</taxon>
        <taxon>Lysobacteraceae</taxon>
        <taxon>Luteimonas</taxon>
    </lineage>
</organism>
<evidence type="ECO:0000256" key="1">
    <source>
        <dbReference type="ARBA" id="ARBA00004141"/>
    </source>
</evidence>
<keyword evidence="4" id="KW-0050">Antiport</keyword>
<keyword evidence="8 9" id="KW-0472">Membrane</keyword>
<feature type="transmembrane region" description="Helical" evidence="9">
    <location>
        <begin position="41"/>
        <end position="59"/>
    </location>
</feature>
<gene>
    <name evidence="12" type="ORF">H0E84_12090</name>
</gene>
<proteinExistence type="inferred from homology"/>
<keyword evidence="6 9" id="KW-1133">Transmembrane helix</keyword>
<evidence type="ECO:0000256" key="8">
    <source>
        <dbReference type="ARBA" id="ARBA00023136"/>
    </source>
</evidence>
<dbReference type="AlphaFoldDB" id="A0A853JEY9"/>
<evidence type="ECO:0000256" key="4">
    <source>
        <dbReference type="ARBA" id="ARBA00022449"/>
    </source>
</evidence>
<dbReference type="PANTHER" id="PTHR42751:SF6">
    <property type="entry name" value="CONSERVED INTEGRAL MEMBRANE TRANSPORT PROTEIN-RELATED"/>
    <property type="match status" value="1"/>
</dbReference>
<dbReference type="InterPro" id="IPR038770">
    <property type="entry name" value="Na+/solute_symporter_sf"/>
</dbReference>
<evidence type="ECO:0000313" key="13">
    <source>
        <dbReference type="Proteomes" id="UP000578091"/>
    </source>
</evidence>
<evidence type="ECO:0000256" key="5">
    <source>
        <dbReference type="ARBA" id="ARBA00022692"/>
    </source>
</evidence>
<dbReference type="Pfam" id="PF00999">
    <property type="entry name" value="Na_H_Exchanger"/>
    <property type="match status" value="1"/>
</dbReference>
<dbReference type="InterPro" id="IPR003148">
    <property type="entry name" value="RCK_N"/>
</dbReference>
<accession>A0A853JEY9</accession>
<dbReference type="GO" id="GO:1902600">
    <property type="term" value="P:proton transmembrane transport"/>
    <property type="evidence" value="ECO:0007669"/>
    <property type="project" value="InterPro"/>
</dbReference>
<sequence>MLTFPHRSIPRRIPVYNEVALLLFATSIIGLVALRLRQPVIVAYILIGIVAGPSVLDWVSGHESMELLAEIGVTILLFVVGLKLDLNLVRKLGAVALATGLGQLAFTIVIGFAIAMLMDMGWVRALYVAVALTFSSTIIIVKLLSDKREIDSLHGRIAMGFLIVQDIAVVVAMMIIGTQGGGGADQGSWLMQLGEVLAKVAGMGLLVGLLMRFVLPRLLRWMAASQELLLVFAIAWGTSLAAGGEWLGFTKEVGAFLAGFSLASLPFREAINARLASLRDFLLLFFFVHLGTQLDISALGAEVPAALALSAFVLVGNPLIVMAIMGFMGYRKRTGFLAGLTVAQISEFSIIFIAMGVAVGHVDPAALGLVTLVGLLTITASTYMILYSQQLYGLFERWLGVFERRDPFRERAAEDVPPAVDVLVMGVGRYGRRLGERLMDEGLTVLGVDFDPTVISQRGERLPVLFGDVEDKEFVAHLPLSSARWVISTLRDPEVDRSLVRSLRELGFAGRVAATAHSEDEASRLRDVGADDIFRPFRDAADHAAERIVASCRT</sequence>